<feature type="compositionally biased region" description="Basic and acidic residues" evidence="1">
    <location>
        <begin position="499"/>
        <end position="514"/>
    </location>
</feature>
<feature type="compositionally biased region" description="Polar residues" evidence="1">
    <location>
        <begin position="435"/>
        <end position="464"/>
    </location>
</feature>
<organism evidence="2 3">
    <name type="scientific">Halteria grandinella</name>
    <dbReference type="NCBI Taxonomy" id="5974"/>
    <lineage>
        <taxon>Eukaryota</taxon>
        <taxon>Sar</taxon>
        <taxon>Alveolata</taxon>
        <taxon>Ciliophora</taxon>
        <taxon>Intramacronucleata</taxon>
        <taxon>Spirotrichea</taxon>
        <taxon>Stichotrichia</taxon>
        <taxon>Sporadotrichida</taxon>
        <taxon>Halteriidae</taxon>
        <taxon>Halteria</taxon>
    </lineage>
</organism>
<comment type="caution">
    <text evidence="2">The sequence shown here is derived from an EMBL/GenBank/DDBJ whole genome shotgun (WGS) entry which is preliminary data.</text>
</comment>
<keyword evidence="3" id="KW-1185">Reference proteome</keyword>
<sequence length="611" mass="68223">MNILAQNNNNNISVVFRFPNIDVPGNSQRFSKDPLIVFQTTVSKTTLNASMGYRGATYAHSLLGLAIRQYPSRPTNTARLFLEYVADKAFFKLQGLVTDVDNPTESTQIFGHTSFNDLYSRLKKKGTQWKWTIIFQTSPISVTGSMKFGFPLLQPPQDRFSSTNFPGTSQIQRESLFTIWPHDVMVKIVKTTIKGSIWPISTVHPQAVSSNGGAGQINMSGSNEQVQPSSPHAQDQIVRNFTTQEDHEQSQSQANQLQQMPMTQLDVTVQVDDEIALQEAIRASYAENKVEDYKEVSITDQSQVHQRIHSPPPSVEANTTSKATKEEVEEAKQFAQQTKRLEKVIKHARGLGPKISDLQDYFERKKKQCDKDLKSGLAFQNQKVFLQKMLTLLEKIAADQFQVSIKYLELENLKADFIKLYRAQSGSQQISQSQANPDPSISQAPFELSSSSSNMANPKNVRPATNQSLIPLTSQDPAPLKQVATHNQQVSPRQLSQERNIREGDGSSQHHVEALSDSYGPHLPPQQHGSFSLQDPPSRQEESKVQPVVPVQPQPEVSSLEDVEDIQYIGAFGHHYSGIAKQRPDLMPFTPKAGVEKKKSGQSSDEDDVDV</sequence>
<accession>A0A8J8NUE7</accession>
<feature type="compositionally biased region" description="Polar residues" evidence="1">
    <location>
        <begin position="484"/>
        <end position="498"/>
    </location>
</feature>
<dbReference type="Proteomes" id="UP000785679">
    <property type="component" value="Unassembled WGS sequence"/>
</dbReference>
<feature type="compositionally biased region" description="Low complexity" evidence="1">
    <location>
        <begin position="545"/>
        <end position="558"/>
    </location>
</feature>
<evidence type="ECO:0000256" key="1">
    <source>
        <dbReference type="SAM" id="MobiDB-lite"/>
    </source>
</evidence>
<gene>
    <name evidence="2" type="ORF">FGO68_gene2138</name>
</gene>
<feature type="region of interest" description="Disordered" evidence="1">
    <location>
        <begin position="481"/>
        <end position="560"/>
    </location>
</feature>
<evidence type="ECO:0000313" key="2">
    <source>
        <dbReference type="EMBL" id="TNV81328.1"/>
    </source>
</evidence>
<feature type="region of interest" description="Disordered" evidence="1">
    <location>
        <begin position="583"/>
        <end position="611"/>
    </location>
</feature>
<feature type="region of interest" description="Disordered" evidence="1">
    <location>
        <begin position="208"/>
        <end position="233"/>
    </location>
</feature>
<feature type="region of interest" description="Disordered" evidence="1">
    <location>
        <begin position="301"/>
        <end position="320"/>
    </location>
</feature>
<feature type="compositionally biased region" description="Polar residues" evidence="1">
    <location>
        <begin position="527"/>
        <end position="537"/>
    </location>
</feature>
<evidence type="ECO:0000313" key="3">
    <source>
        <dbReference type="Proteomes" id="UP000785679"/>
    </source>
</evidence>
<feature type="region of interest" description="Disordered" evidence="1">
    <location>
        <begin position="429"/>
        <end position="464"/>
    </location>
</feature>
<name>A0A8J8NUE7_HALGN</name>
<dbReference type="AlphaFoldDB" id="A0A8J8NUE7"/>
<reference evidence="2" key="1">
    <citation type="submission" date="2019-06" db="EMBL/GenBank/DDBJ databases">
        <authorList>
            <person name="Zheng W."/>
        </authorList>
    </citation>
    <scope>NUCLEOTIDE SEQUENCE</scope>
    <source>
        <strain evidence="2">QDHG01</strain>
    </source>
</reference>
<proteinExistence type="predicted"/>
<dbReference type="EMBL" id="RRYP01006289">
    <property type="protein sequence ID" value="TNV81328.1"/>
    <property type="molecule type" value="Genomic_DNA"/>
</dbReference>
<protein>
    <submittedName>
        <fullName evidence="2">Uncharacterized protein</fullName>
    </submittedName>
</protein>